<accession>A0A418VXI6</accession>
<dbReference type="InterPro" id="IPR052382">
    <property type="entry name" value="ABHD10_acyl-thioesterase"/>
</dbReference>
<gene>
    <name evidence="3" type="ORF">D3877_17145</name>
</gene>
<comment type="caution">
    <text evidence="3">The sequence shown here is derived from an EMBL/GenBank/DDBJ whole genome shotgun (WGS) entry which is preliminary data.</text>
</comment>
<dbReference type="PANTHER" id="PTHR16138">
    <property type="entry name" value="MYCOPHENOLIC ACID ACYL-GLUCURONIDE ESTERASE, MITOCHONDRIAL"/>
    <property type="match status" value="1"/>
</dbReference>
<keyword evidence="1 3" id="KW-0378">Hydrolase</keyword>
<name>A0A418VXI6_9PROT</name>
<evidence type="ECO:0000313" key="3">
    <source>
        <dbReference type="EMBL" id="RJF81830.1"/>
    </source>
</evidence>
<protein>
    <submittedName>
        <fullName evidence="3">Alpha/beta hydrolase</fullName>
    </submittedName>
</protein>
<dbReference type="PANTHER" id="PTHR16138:SF7">
    <property type="entry name" value="PALMITOYL-PROTEIN THIOESTERASE ABHD10, MITOCHONDRIAL"/>
    <property type="match status" value="1"/>
</dbReference>
<dbReference type="GO" id="GO:0016787">
    <property type="term" value="F:hydrolase activity"/>
    <property type="evidence" value="ECO:0007669"/>
    <property type="project" value="UniProtKB-KW"/>
</dbReference>
<proteinExistence type="predicted"/>
<keyword evidence="4" id="KW-1185">Reference proteome</keyword>
<dbReference type="SUPFAM" id="SSF53474">
    <property type="entry name" value="alpha/beta-Hydrolases"/>
    <property type="match status" value="1"/>
</dbReference>
<dbReference type="Pfam" id="PF12146">
    <property type="entry name" value="Hydrolase_4"/>
    <property type="match status" value="1"/>
</dbReference>
<organism evidence="3 4">
    <name type="scientific">Azospirillum cavernae</name>
    <dbReference type="NCBI Taxonomy" id="2320860"/>
    <lineage>
        <taxon>Bacteria</taxon>
        <taxon>Pseudomonadati</taxon>
        <taxon>Pseudomonadota</taxon>
        <taxon>Alphaproteobacteria</taxon>
        <taxon>Rhodospirillales</taxon>
        <taxon>Azospirillaceae</taxon>
        <taxon>Azospirillum</taxon>
    </lineage>
</organism>
<sequence>MTETAAATGGAHHSLRRGAATIAYHHTPAARRAHDGGEHDGGALPGILFLGGFMSDMTGGKATALEAWAVGQGLAFTRFDYQGHGASSGRFADGTIGLWADDAVEVLDRVTSGPQILVGSSMGGWMMLLTALRRPERVAGLVGIAPAPDFTEDLMWDLFDPAIRRAITDDGVWLRPSEYGPDPQPITHALIEDGRNHLLLRGPIPFTGPTRLLHGQRDPDVPWQVSLSLAAALTGDDVRVTLVKDGDHRLSRPQDLALLCRTVGDLVRDLAGASSLSTEV</sequence>
<feature type="domain" description="Serine aminopeptidase S33" evidence="2">
    <location>
        <begin position="70"/>
        <end position="152"/>
    </location>
</feature>
<dbReference type="OrthoDB" id="9813296at2"/>
<dbReference type="Proteomes" id="UP000283458">
    <property type="component" value="Unassembled WGS sequence"/>
</dbReference>
<dbReference type="Gene3D" id="3.40.50.1820">
    <property type="entry name" value="alpha/beta hydrolase"/>
    <property type="match status" value="1"/>
</dbReference>
<evidence type="ECO:0000259" key="2">
    <source>
        <dbReference type="Pfam" id="PF12146"/>
    </source>
</evidence>
<reference evidence="3 4" key="1">
    <citation type="submission" date="2018-09" db="EMBL/GenBank/DDBJ databases">
        <authorList>
            <person name="Zhu H."/>
        </authorList>
    </citation>
    <scope>NUCLEOTIDE SEQUENCE [LARGE SCALE GENOMIC DNA]</scope>
    <source>
        <strain evidence="3 4">K2W22B-5</strain>
    </source>
</reference>
<evidence type="ECO:0000256" key="1">
    <source>
        <dbReference type="ARBA" id="ARBA00022801"/>
    </source>
</evidence>
<dbReference type="AlphaFoldDB" id="A0A418VXI6"/>
<dbReference type="InterPro" id="IPR022742">
    <property type="entry name" value="Hydrolase_4"/>
</dbReference>
<dbReference type="EMBL" id="QYUL01000002">
    <property type="protein sequence ID" value="RJF81830.1"/>
    <property type="molecule type" value="Genomic_DNA"/>
</dbReference>
<dbReference type="RefSeq" id="WP_119831916.1">
    <property type="nucleotide sequence ID" value="NZ_QYUL01000002.1"/>
</dbReference>
<evidence type="ECO:0000313" key="4">
    <source>
        <dbReference type="Proteomes" id="UP000283458"/>
    </source>
</evidence>
<dbReference type="InterPro" id="IPR029058">
    <property type="entry name" value="AB_hydrolase_fold"/>
</dbReference>